<dbReference type="eggNOG" id="ENOG502TMI5">
    <property type="taxonomic scope" value="Eukaryota"/>
</dbReference>
<dbReference type="OMA" id="EAKYSHG"/>
<accession>F0V8Y9</accession>
<reference evidence="3" key="4">
    <citation type="journal article" date="2015" name="PLoS ONE">
        <title>Comprehensive Evaluation of Toxoplasma gondii VEG and Neospora caninum LIV Genomes with Tachyzoite Stage Transcriptome and Proteome Defines Novel Transcript Features.</title>
        <authorList>
            <person name="Ramaprasad A."/>
            <person name="Mourier T."/>
            <person name="Naeem R."/>
            <person name="Malas T.B."/>
            <person name="Moussa E."/>
            <person name="Panigrahi A."/>
            <person name="Vermont S.J."/>
            <person name="Otto T.D."/>
            <person name="Wastling J."/>
            <person name="Pain A."/>
        </authorList>
    </citation>
    <scope>NUCLEOTIDE SEQUENCE</scope>
    <source>
        <strain evidence="3">Liverpool</strain>
    </source>
</reference>
<dbReference type="VEuPathDB" id="ToxoDB:NCLIV_006560"/>
<reference evidence="4" key="3">
    <citation type="journal article" date="2012" name="PLoS Pathog.">
        <title>Comparative genomics of the apicomplexan parasites Toxoplasma gondii and Neospora caninum: Coccidia differing in host range and transmission strategy.</title>
        <authorList>
            <person name="Reid A.J."/>
            <person name="Vermont S.J."/>
            <person name="Cotton J.A."/>
            <person name="Harris D."/>
            <person name="Hill-Cawthorne G.A."/>
            <person name="Konen-Waisman S."/>
            <person name="Latham S.M."/>
            <person name="Mourier T."/>
            <person name="Norton R."/>
            <person name="Quail M.A."/>
            <person name="Sanders M."/>
            <person name="Shanmugam D."/>
            <person name="Sohal A."/>
            <person name="Wasmuth J.D."/>
            <person name="Brunk B."/>
            <person name="Grigg M.E."/>
            <person name="Howard J.C."/>
            <person name="Parkinson J."/>
            <person name="Roos D.S."/>
            <person name="Trees A.J."/>
            <person name="Berriman M."/>
            <person name="Pain A."/>
            <person name="Wastling J.M."/>
        </authorList>
    </citation>
    <scope>NUCLEOTIDE SEQUENCE [LARGE SCALE GENOMIC DNA]</scope>
    <source>
        <strain evidence="4">Liverpool</strain>
    </source>
</reference>
<sequence length="420" mass="45828">MTATDFHSTLDTDDGLGNKTQFETFPTFGKPHVAYEKNEFPVRRLPRAVAAQRARPPAVASAVASLAVRKEVKPKLLLRERTLEPFLGQKRDGTLVCTDGPVYARGTVSHIDSVETDQGRGRVAQVRPSSPFHVDISGRLLTPGSVTLPVAGPSGGDTLSAGGAVVIVCLDRGKAAMAVAERDVGTISAREADDMELDRVSRFERPRTSAASYEPSADVQRKRPFFLRLLRDPAHLLSVVNLTFCFLALASRQVVLHEARKISSAPGLFLDYPTLVGDFRNRSAMREAGAPLPEETLAALSMESNIRVLNAYGRRHPQILTDFQRLKQASVLSSYSAKATRVTVAALLVYLAARMLVRRVRGRRRAVPVSPKPRLRRDTGRNAGWPAGQARAKVARNPQISDLFGAVDILLVQKTAQARS</sequence>
<dbReference type="EMBL" id="FR823382">
    <property type="protein sequence ID" value="CBZ50180.1"/>
    <property type="molecule type" value="Genomic_DNA"/>
</dbReference>
<dbReference type="InParanoid" id="F0V8Y9"/>
<gene>
    <name evidence="3" type="ORF">BN1204_006560</name>
    <name evidence="2" type="ORF">NCLIV_006560</name>
</gene>
<name>F0V8Y9_NEOCL</name>
<reference evidence="2" key="2">
    <citation type="submission" date="2011-03" db="EMBL/GenBank/DDBJ databases">
        <title>Comparative genomics and transcriptomics of Neospora caninum and Toxoplasma gondii.</title>
        <authorList>
            <person name="Reid A.J."/>
            <person name="Sohal A."/>
            <person name="Harris D."/>
            <person name="Quail M."/>
            <person name="Sanders M."/>
            <person name="Berriman M."/>
            <person name="Wastling J.M."/>
            <person name="Pain A."/>
        </authorList>
    </citation>
    <scope>NUCLEOTIDE SEQUENCE</scope>
    <source>
        <strain evidence="2">Liverpool</strain>
    </source>
</reference>
<dbReference type="GeneID" id="13446238"/>
<dbReference type="Proteomes" id="UP000007494">
    <property type="component" value="Chromosome II"/>
</dbReference>
<dbReference type="OrthoDB" id="10475108at2759"/>
<dbReference type="AlphaFoldDB" id="F0V8Y9"/>
<feature type="region of interest" description="Disordered" evidence="1">
    <location>
        <begin position="367"/>
        <end position="388"/>
    </location>
</feature>
<organism evidence="2 4">
    <name type="scientific">Neospora caninum (strain Liverpool)</name>
    <dbReference type="NCBI Taxonomy" id="572307"/>
    <lineage>
        <taxon>Eukaryota</taxon>
        <taxon>Sar</taxon>
        <taxon>Alveolata</taxon>
        <taxon>Apicomplexa</taxon>
        <taxon>Conoidasida</taxon>
        <taxon>Coccidia</taxon>
        <taxon>Eucoccidiorida</taxon>
        <taxon>Eimeriorina</taxon>
        <taxon>Sarcocystidae</taxon>
        <taxon>Neospora</taxon>
    </lineage>
</organism>
<evidence type="ECO:0000313" key="4">
    <source>
        <dbReference type="Proteomes" id="UP000007494"/>
    </source>
</evidence>
<dbReference type="EMBL" id="LN714476">
    <property type="protein sequence ID" value="CEL64780.1"/>
    <property type="molecule type" value="Genomic_DNA"/>
</dbReference>
<evidence type="ECO:0000313" key="2">
    <source>
        <dbReference type="EMBL" id="CBZ50180.1"/>
    </source>
</evidence>
<keyword evidence="4" id="KW-1185">Reference proteome</keyword>
<proteinExistence type="predicted"/>
<protein>
    <submittedName>
        <fullName evidence="2">Uncharacterized protein</fullName>
    </submittedName>
</protein>
<dbReference type="RefSeq" id="XP_003880215.1">
    <property type="nucleotide sequence ID" value="XM_003880166.1"/>
</dbReference>
<evidence type="ECO:0000256" key="1">
    <source>
        <dbReference type="SAM" id="MobiDB-lite"/>
    </source>
</evidence>
<evidence type="ECO:0000313" key="3">
    <source>
        <dbReference type="EMBL" id="CEL64780.1"/>
    </source>
</evidence>
<reference evidence="2" key="1">
    <citation type="submission" date="2011-02" db="EMBL/GenBank/DDBJ databases">
        <authorList>
            <person name="Aslett M."/>
        </authorList>
    </citation>
    <scope>NUCLEOTIDE SEQUENCE</scope>
    <source>
        <strain evidence="2">Liverpool</strain>
    </source>
</reference>